<keyword evidence="2" id="KW-1185">Reference proteome</keyword>
<dbReference type="EMBL" id="BHZE01000001">
    <property type="protein sequence ID" value="GCD76647.1"/>
    <property type="molecule type" value="Genomic_DNA"/>
</dbReference>
<protein>
    <submittedName>
        <fullName evidence="1">Uncharacterized protein</fullName>
    </submittedName>
</protein>
<dbReference type="AlphaFoldDB" id="A0A401XI12"/>
<name>A0A401XI12_9FLAO</name>
<comment type="caution">
    <text evidence="1">The sequence shown here is derived from an EMBL/GenBank/DDBJ whole genome shotgun (WGS) entry which is preliminary data.</text>
</comment>
<dbReference type="Proteomes" id="UP000286715">
    <property type="component" value="Unassembled WGS sequence"/>
</dbReference>
<evidence type="ECO:0000313" key="2">
    <source>
        <dbReference type="Proteomes" id="UP000286715"/>
    </source>
</evidence>
<reference evidence="1 2" key="1">
    <citation type="submission" date="2018-11" db="EMBL/GenBank/DDBJ databases">
        <title>Schleiferia aggregans sp. nov., a moderately thermophilic heterotrophic bacterium isolated from microbial mats at a terrestrial hot spring.</title>
        <authorList>
            <person name="Iino T."/>
            <person name="Ohkuma M."/>
            <person name="Haruta S."/>
        </authorList>
    </citation>
    <scope>NUCLEOTIDE SEQUENCE [LARGE SCALE GENOMIC DNA]</scope>
    <source>
        <strain evidence="1 2">LA</strain>
    </source>
</reference>
<accession>A0A401XI12</accession>
<evidence type="ECO:0000313" key="1">
    <source>
        <dbReference type="EMBL" id="GCD76647.1"/>
    </source>
</evidence>
<dbReference type="RefSeq" id="WP_124396722.1">
    <property type="nucleotide sequence ID" value="NZ_BHZE01000001.1"/>
</dbReference>
<gene>
    <name evidence="1" type="ORF">JCM31826_01290</name>
</gene>
<proteinExistence type="predicted"/>
<organism evidence="1 2">
    <name type="scientific">Thermaurantimonas aggregans</name>
    <dbReference type="NCBI Taxonomy" id="2173829"/>
    <lineage>
        <taxon>Bacteria</taxon>
        <taxon>Pseudomonadati</taxon>
        <taxon>Bacteroidota</taxon>
        <taxon>Flavobacteriia</taxon>
        <taxon>Flavobacteriales</taxon>
        <taxon>Schleiferiaceae</taxon>
        <taxon>Thermaurantimonas</taxon>
    </lineage>
</organism>
<dbReference type="OrthoDB" id="1072575at2"/>
<sequence>MNLNIIRTAHLLIPPFLRKKRFKAFITVSVSYLNYLCESQKLYRFQINTLLQVTPQVIYIERYLKQFFNDQIRLQEGYYLGPFLNTESAIYLNPLNEVAHIYYSGEAKIDFVVQIPVSLQTQKQQIMRLINFFKLPGKKYKIDLI</sequence>